<dbReference type="InterPro" id="IPR053819">
    <property type="entry name" value="TEADIR3_omega_loop"/>
</dbReference>
<evidence type="ECO:0000313" key="1">
    <source>
        <dbReference type="EMBL" id="ELU07602.1"/>
    </source>
</evidence>
<dbReference type="EMBL" id="KB299759">
    <property type="protein sequence ID" value="ELU07602.1"/>
    <property type="molecule type" value="Genomic_DNA"/>
</dbReference>
<dbReference type="EnsemblMetazoa" id="CapteT224020">
    <property type="protein sequence ID" value="CapteP224020"/>
    <property type="gene ID" value="CapteG224020"/>
</dbReference>
<dbReference type="Proteomes" id="UP000014760">
    <property type="component" value="Unassembled WGS sequence"/>
</dbReference>
<gene>
    <name evidence="1" type="ORF">CAPTEDRAFT_224020</name>
</gene>
<dbReference type="HOGENOM" id="CLU_1210776_0_0_1"/>
<dbReference type="EMBL" id="AMQN01007021">
    <property type="status" value="NOT_ANNOTATED_CDS"/>
    <property type="molecule type" value="Genomic_DNA"/>
</dbReference>
<keyword evidence="3" id="KW-1185">Reference proteome</keyword>
<protein>
    <submittedName>
        <fullName evidence="1 2">Uncharacterized protein</fullName>
    </submittedName>
</protein>
<evidence type="ECO:0000313" key="3">
    <source>
        <dbReference type="Proteomes" id="UP000014760"/>
    </source>
</evidence>
<dbReference type="OrthoDB" id="5981837at2759"/>
<dbReference type="InterPro" id="IPR029359">
    <property type="entry name" value="FAM181"/>
</dbReference>
<dbReference type="AlphaFoldDB" id="R7UUL4"/>
<dbReference type="PANTHER" id="PTHR33766">
    <property type="entry name" value="PROTEIN FAM181B"/>
    <property type="match status" value="1"/>
</dbReference>
<name>R7UUL4_CAPTE</name>
<reference evidence="2" key="3">
    <citation type="submission" date="2015-06" db="UniProtKB">
        <authorList>
            <consortium name="EnsemblMetazoa"/>
        </authorList>
    </citation>
    <scope>IDENTIFICATION</scope>
</reference>
<dbReference type="STRING" id="283909.R7UUL4"/>
<evidence type="ECO:0000313" key="2">
    <source>
        <dbReference type="EnsemblMetazoa" id="CapteP224020"/>
    </source>
</evidence>
<dbReference type="PANTHER" id="PTHR33766:SF2">
    <property type="entry name" value="PROTEIN FAM181B"/>
    <property type="match status" value="1"/>
</dbReference>
<dbReference type="Pfam" id="PF15238">
    <property type="entry name" value="TEADIR3"/>
    <property type="match status" value="1"/>
</dbReference>
<reference evidence="1 3" key="2">
    <citation type="journal article" date="2013" name="Nature">
        <title>Insights into bilaterian evolution from three spiralian genomes.</title>
        <authorList>
            <person name="Simakov O."/>
            <person name="Marletaz F."/>
            <person name="Cho S.J."/>
            <person name="Edsinger-Gonzales E."/>
            <person name="Havlak P."/>
            <person name="Hellsten U."/>
            <person name="Kuo D.H."/>
            <person name="Larsson T."/>
            <person name="Lv J."/>
            <person name="Arendt D."/>
            <person name="Savage R."/>
            <person name="Osoegawa K."/>
            <person name="de Jong P."/>
            <person name="Grimwood J."/>
            <person name="Chapman J.A."/>
            <person name="Shapiro H."/>
            <person name="Aerts A."/>
            <person name="Otillar R.P."/>
            <person name="Terry A.Y."/>
            <person name="Boore J.L."/>
            <person name="Grigoriev I.V."/>
            <person name="Lindberg D.R."/>
            <person name="Seaver E.C."/>
            <person name="Weisblat D.A."/>
            <person name="Putnam N.H."/>
            <person name="Rokhsar D.S."/>
        </authorList>
    </citation>
    <scope>NUCLEOTIDE SEQUENCE</scope>
    <source>
        <strain evidence="1 3">I ESC-2004</strain>
    </source>
</reference>
<reference evidence="3" key="1">
    <citation type="submission" date="2012-12" db="EMBL/GenBank/DDBJ databases">
        <authorList>
            <person name="Hellsten U."/>
            <person name="Grimwood J."/>
            <person name="Chapman J.A."/>
            <person name="Shapiro H."/>
            <person name="Aerts A."/>
            <person name="Otillar R.P."/>
            <person name="Terry A.Y."/>
            <person name="Boore J.L."/>
            <person name="Simakov O."/>
            <person name="Marletaz F."/>
            <person name="Cho S.-J."/>
            <person name="Edsinger-Gonzales E."/>
            <person name="Havlak P."/>
            <person name="Kuo D.-H."/>
            <person name="Larsson T."/>
            <person name="Lv J."/>
            <person name="Arendt D."/>
            <person name="Savage R."/>
            <person name="Osoegawa K."/>
            <person name="de Jong P."/>
            <person name="Lindberg D.R."/>
            <person name="Seaver E.C."/>
            <person name="Weisblat D.A."/>
            <person name="Putnam N.H."/>
            <person name="Grigoriev I.V."/>
            <person name="Rokhsar D.S."/>
        </authorList>
    </citation>
    <scope>NUCLEOTIDE SEQUENCE</scope>
    <source>
        <strain evidence="3">I ESC-2004</strain>
    </source>
</reference>
<organism evidence="1">
    <name type="scientific">Capitella teleta</name>
    <name type="common">Polychaete worm</name>
    <dbReference type="NCBI Taxonomy" id="283909"/>
    <lineage>
        <taxon>Eukaryota</taxon>
        <taxon>Metazoa</taxon>
        <taxon>Spiralia</taxon>
        <taxon>Lophotrochozoa</taxon>
        <taxon>Annelida</taxon>
        <taxon>Polychaeta</taxon>
        <taxon>Sedentaria</taxon>
        <taxon>Scolecida</taxon>
        <taxon>Capitellidae</taxon>
        <taxon>Capitella</taxon>
    </lineage>
</organism>
<proteinExistence type="predicted"/>
<sequence>MADESANNLLNFVDNASSGIKLALDRPTGSKRKVNHRKYLQKNLKVSPEKKNSGDKVKAKKKKKDCNPIGLQAKSLQELFDLRTLHEKCCTDPMQKTPRIPLRKRKLPPSFFSEPGTDVTKYQSCRYGSGVQRLTGSWQLPGSLSGYSDCRLSNNQAVDPDISRMYYHGYQNYCASDSNKRQLNALDYSGYSQDAAYGYNPVSMTTDPPQGHNMLCSVPLTAMADFAFS</sequence>
<accession>R7UUL4</accession>